<feature type="compositionally biased region" description="Basic and acidic residues" evidence="1">
    <location>
        <begin position="28"/>
        <end position="54"/>
    </location>
</feature>
<evidence type="ECO:0000256" key="1">
    <source>
        <dbReference type="SAM" id="MobiDB-lite"/>
    </source>
</evidence>
<evidence type="ECO:0000313" key="2">
    <source>
        <dbReference type="WBParaSite" id="SSTP_0000100000.1"/>
    </source>
</evidence>
<organism evidence="2">
    <name type="scientific">Strongyloides stercoralis</name>
    <name type="common">Threadworm</name>
    <dbReference type="NCBI Taxonomy" id="6248"/>
    <lineage>
        <taxon>Eukaryota</taxon>
        <taxon>Metazoa</taxon>
        <taxon>Ecdysozoa</taxon>
        <taxon>Nematoda</taxon>
        <taxon>Chromadorea</taxon>
        <taxon>Rhabditida</taxon>
        <taxon>Tylenchina</taxon>
        <taxon>Panagrolaimomorpha</taxon>
        <taxon>Strongyloidoidea</taxon>
        <taxon>Strongyloididae</taxon>
        <taxon>Strongyloides</taxon>
    </lineage>
</organism>
<proteinExistence type="predicted"/>
<feature type="compositionally biased region" description="Polar residues" evidence="1">
    <location>
        <begin position="71"/>
        <end position="92"/>
    </location>
</feature>
<dbReference type="AlphaFoldDB" id="A0A0K0DUT3"/>
<reference evidence="2" key="1">
    <citation type="submission" date="2015-08" db="UniProtKB">
        <authorList>
            <consortium name="WormBaseParasite"/>
        </authorList>
    </citation>
    <scope>IDENTIFICATION</scope>
</reference>
<accession>A0A0K0DUT3</accession>
<protein>
    <submittedName>
        <fullName evidence="2">Uncharacterized protein</fullName>
    </submittedName>
</protein>
<dbReference type="WBParaSite" id="SSTP_0000100000.1">
    <property type="protein sequence ID" value="SSTP_0000100000.1"/>
    <property type="gene ID" value="SSTP_0000100000"/>
</dbReference>
<name>A0A0K0DUT3_STRER</name>
<feature type="region of interest" description="Disordered" evidence="1">
    <location>
        <begin position="28"/>
        <end position="92"/>
    </location>
</feature>
<sequence length="92" mass="10300">MFRFLPCCFDSKSDVISGTFIKNKIEPETEKVNNNDNEKEDKNVENNVEIENKLSEGNSGFEAKDVPAKSVRQSGEQEADQVASNQKLAFVT</sequence>